<keyword evidence="8" id="KW-0479">Metal-binding</keyword>
<evidence type="ECO:0000256" key="3">
    <source>
        <dbReference type="ARBA" id="ARBA00004496"/>
    </source>
</evidence>
<evidence type="ECO:0000256" key="6">
    <source>
        <dbReference type="ARBA" id="ARBA00022490"/>
    </source>
</evidence>
<evidence type="ECO:0000256" key="8">
    <source>
        <dbReference type="ARBA" id="ARBA00022723"/>
    </source>
</evidence>
<evidence type="ECO:0000259" key="13">
    <source>
        <dbReference type="Pfam" id="PF13359"/>
    </source>
</evidence>
<dbReference type="InterPro" id="IPR026103">
    <property type="entry name" value="HARBI1_animal"/>
</dbReference>
<evidence type="ECO:0000256" key="2">
    <source>
        <dbReference type="ARBA" id="ARBA00004123"/>
    </source>
</evidence>
<dbReference type="GO" id="GO:0046872">
    <property type="term" value="F:metal ion binding"/>
    <property type="evidence" value="ECO:0007669"/>
    <property type="project" value="UniProtKB-KW"/>
</dbReference>
<dbReference type="AlphaFoldDB" id="V4A3E7"/>
<evidence type="ECO:0000256" key="1">
    <source>
        <dbReference type="ARBA" id="ARBA00001968"/>
    </source>
</evidence>
<gene>
    <name evidence="14" type="ORF">LOTGIDRAFT_97070</name>
</gene>
<keyword evidence="15" id="KW-1185">Reference proteome</keyword>
<dbReference type="Pfam" id="PF13359">
    <property type="entry name" value="DDE_Tnp_4"/>
    <property type="match status" value="1"/>
</dbReference>
<dbReference type="PANTHER" id="PTHR22930:SF85">
    <property type="entry name" value="GH03217P-RELATED"/>
    <property type="match status" value="1"/>
</dbReference>
<keyword evidence="7" id="KW-0540">Nuclease</keyword>
<dbReference type="PANTHER" id="PTHR22930">
    <property type="match status" value="1"/>
</dbReference>
<evidence type="ECO:0000313" key="14">
    <source>
        <dbReference type="EMBL" id="ESO91257.1"/>
    </source>
</evidence>
<evidence type="ECO:0000256" key="9">
    <source>
        <dbReference type="ARBA" id="ARBA00022801"/>
    </source>
</evidence>
<dbReference type="PRINTS" id="PR02086">
    <property type="entry name" value="PUTNUCHARBI1"/>
</dbReference>
<comment type="subcellular location">
    <subcellularLocation>
        <location evidence="3">Cytoplasm</location>
    </subcellularLocation>
    <subcellularLocation>
        <location evidence="2">Nucleus</location>
    </subcellularLocation>
</comment>
<dbReference type="InterPro" id="IPR027806">
    <property type="entry name" value="HARBI1_dom"/>
</dbReference>
<sequence>LQRSTKKETALTVEQQVLIALRFYASGSFLQVVGGTLGFDNKDVTNAVVSKKHDYIKWPLTNEEKNAVKDGFYGHGHFQNVVGCIDCTHVRIQGPSEDEPSFVNRKGFHSINVQAVC</sequence>
<feature type="non-terminal residue" evidence="14">
    <location>
        <position position="117"/>
    </location>
</feature>
<dbReference type="CTD" id="20253138"/>
<dbReference type="GO" id="GO:0005737">
    <property type="term" value="C:cytoplasm"/>
    <property type="evidence" value="ECO:0007669"/>
    <property type="project" value="UniProtKB-SubCell"/>
</dbReference>
<feature type="non-terminal residue" evidence="14">
    <location>
        <position position="1"/>
    </location>
</feature>
<dbReference type="OMA" id="CTHIPIC"/>
<name>V4A3E7_LOTGI</name>
<organism evidence="14 15">
    <name type="scientific">Lottia gigantea</name>
    <name type="common">Giant owl limpet</name>
    <dbReference type="NCBI Taxonomy" id="225164"/>
    <lineage>
        <taxon>Eukaryota</taxon>
        <taxon>Metazoa</taxon>
        <taxon>Spiralia</taxon>
        <taxon>Lophotrochozoa</taxon>
        <taxon>Mollusca</taxon>
        <taxon>Gastropoda</taxon>
        <taxon>Patellogastropoda</taxon>
        <taxon>Lottioidea</taxon>
        <taxon>Lottiidae</taxon>
        <taxon>Lottia</taxon>
    </lineage>
</organism>
<feature type="domain" description="DDE Tnp4" evidence="13">
    <location>
        <begin position="85"/>
        <end position="117"/>
    </location>
</feature>
<dbReference type="KEGG" id="lgi:LOTGIDRAFT_97070"/>
<comment type="cofactor">
    <cofactor evidence="1">
        <name>a divalent metal cation</name>
        <dbReference type="ChEBI" id="CHEBI:60240"/>
    </cofactor>
</comment>
<dbReference type="EMBL" id="KB202283">
    <property type="protein sequence ID" value="ESO91257.1"/>
    <property type="molecule type" value="Genomic_DNA"/>
</dbReference>
<dbReference type="InterPro" id="IPR045249">
    <property type="entry name" value="HARBI1-like"/>
</dbReference>
<evidence type="ECO:0000256" key="7">
    <source>
        <dbReference type="ARBA" id="ARBA00022722"/>
    </source>
</evidence>
<evidence type="ECO:0000256" key="11">
    <source>
        <dbReference type="ARBA" id="ARBA00030126"/>
    </source>
</evidence>
<evidence type="ECO:0000313" key="15">
    <source>
        <dbReference type="Proteomes" id="UP000030746"/>
    </source>
</evidence>
<dbReference type="GO" id="GO:0004518">
    <property type="term" value="F:nuclease activity"/>
    <property type="evidence" value="ECO:0007669"/>
    <property type="project" value="UniProtKB-KW"/>
</dbReference>
<dbReference type="GO" id="GO:0005634">
    <property type="term" value="C:nucleus"/>
    <property type="evidence" value="ECO:0007669"/>
    <property type="project" value="UniProtKB-SubCell"/>
</dbReference>
<keyword evidence="9" id="KW-0378">Hydrolase</keyword>
<dbReference type="GO" id="GO:0016787">
    <property type="term" value="F:hydrolase activity"/>
    <property type="evidence" value="ECO:0007669"/>
    <property type="project" value="UniProtKB-KW"/>
</dbReference>
<evidence type="ECO:0000256" key="12">
    <source>
        <dbReference type="ARBA" id="ARBA00045850"/>
    </source>
</evidence>
<evidence type="ECO:0000256" key="4">
    <source>
        <dbReference type="ARBA" id="ARBA00006958"/>
    </source>
</evidence>
<dbReference type="Proteomes" id="UP000030746">
    <property type="component" value="Unassembled WGS sequence"/>
</dbReference>
<accession>V4A3E7</accession>
<comment type="function">
    <text evidence="12">Transposase-derived protein that may have nuclease activity. Does not have transposase activity.</text>
</comment>
<dbReference type="OrthoDB" id="6124324at2759"/>
<dbReference type="RefSeq" id="XP_009057958.1">
    <property type="nucleotide sequence ID" value="XM_009059710.1"/>
</dbReference>
<comment type="similarity">
    <text evidence="4">Belongs to the HARBI1 family.</text>
</comment>
<keyword evidence="10" id="KW-0539">Nucleus</keyword>
<dbReference type="HOGENOM" id="CLU_018552_12_2_1"/>
<reference evidence="14 15" key="1">
    <citation type="journal article" date="2013" name="Nature">
        <title>Insights into bilaterian evolution from three spiralian genomes.</title>
        <authorList>
            <person name="Simakov O."/>
            <person name="Marletaz F."/>
            <person name="Cho S.J."/>
            <person name="Edsinger-Gonzales E."/>
            <person name="Havlak P."/>
            <person name="Hellsten U."/>
            <person name="Kuo D.H."/>
            <person name="Larsson T."/>
            <person name="Lv J."/>
            <person name="Arendt D."/>
            <person name="Savage R."/>
            <person name="Osoegawa K."/>
            <person name="de Jong P."/>
            <person name="Grimwood J."/>
            <person name="Chapman J.A."/>
            <person name="Shapiro H."/>
            <person name="Aerts A."/>
            <person name="Otillar R.P."/>
            <person name="Terry A.Y."/>
            <person name="Boore J.L."/>
            <person name="Grigoriev I.V."/>
            <person name="Lindberg D.R."/>
            <person name="Seaver E.C."/>
            <person name="Weisblat D.A."/>
            <person name="Putnam N.H."/>
            <person name="Rokhsar D.S."/>
        </authorList>
    </citation>
    <scope>NUCLEOTIDE SEQUENCE [LARGE SCALE GENOMIC DNA]</scope>
</reference>
<keyword evidence="6" id="KW-0963">Cytoplasm</keyword>
<protein>
    <recommendedName>
        <fullName evidence="5">Putative nuclease HARBI1</fullName>
    </recommendedName>
    <alternativeName>
        <fullName evidence="11">Harbinger transposase-derived nuclease</fullName>
    </alternativeName>
</protein>
<evidence type="ECO:0000256" key="5">
    <source>
        <dbReference type="ARBA" id="ARBA00015519"/>
    </source>
</evidence>
<proteinExistence type="inferred from homology"/>
<evidence type="ECO:0000256" key="10">
    <source>
        <dbReference type="ARBA" id="ARBA00023242"/>
    </source>
</evidence>
<dbReference type="GeneID" id="20253138"/>